<accession>A0ABT6FM66</accession>
<dbReference type="InterPro" id="IPR018777">
    <property type="entry name" value="Replication_initiator_prot_A"/>
</dbReference>
<comment type="caution">
    <text evidence="2">The sequence shown here is derived from an EMBL/GenBank/DDBJ whole genome shotgun (WGS) entry which is preliminary data.</text>
</comment>
<name>A0ABT6FM66_9BACT</name>
<dbReference type="RefSeq" id="WP_277864791.1">
    <property type="nucleotide sequence ID" value="NZ_JARRAG010000007.1"/>
</dbReference>
<gene>
    <name evidence="2" type="ORF">PZE19_32310</name>
</gene>
<dbReference type="Proteomes" id="UP001216907">
    <property type="component" value="Unassembled WGS sequence"/>
</dbReference>
<proteinExistence type="predicted"/>
<reference evidence="2 3" key="1">
    <citation type="submission" date="2023-03" db="EMBL/GenBank/DDBJ databases">
        <title>Paludisphaera mucosa sp. nov. a novel planctomycete from northern fen.</title>
        <authorList>
            <person name="Ivanova A."/>
        </authorList>
    </citation>
    <scope>NUCLEOTIDE SEQUENCE [LARGE SCALE GENOMIC DNA]</scope>
    <source>
        <strain evidence="2 3">Pla2</strain>
    </source>
</reference>
<organism evidence="2 3">
    <name type="scientific">Paludisphaera mucosa</name>
    <dbReference type="NCBI Taxonomy" id="3030827"/>
    <lineage>
        <taxon>Bacteria</taxon>
        <taxon>Pseudomonadati</taxon>
        <taxon>Planctomycetota</taxon>
        <taxon>Planctomycetia</taxon>
        <taxon>Isosphaerales</taxon>
        <taxon>Isosphaeraceae</taxon>
        <taxon>Paludisphaera</taxon>
    </lineage>
</organism>
<evidence type="ECO:0000313" key="2">
    <source>
        <dbReference type="EMBL" id="MDG3008473.1"/>
    </source>
</evidence>
<feature type="region of interest" description="Disordered" evidence="1">
    <location>
        <begin position="387"/>
        <end position="422"/>
    </location>
</feature>
<feature type="compositionally biased region" description="Basic and acidic residues" evidence="1">
    <location>
        <begin position="392"/>
        <end position="422"/>
    </location>
</feature>
<dbReference type="EMBL" id="JARRAG010000007">
    <property type="protein sequence ID" value="MDG3008473.1"/>
    <property type="molecule type" value="Genomic_DNA"/>
</dbReference>
<protein>
    <submittedName>
        <fullName evidence="2">Replication initiator protein A</fullName>
    </submittedName>
</protein>
<keyword evidence="3" id="KW-1185">Reference proteome</keyword>
<dbReference type="Pfam" id="PF10134">
    <property type="entry name" value="RPA"/>
    <property type="match status" value="1"/>
</dbReference>
<evidence type="ECO:0000256" key="1">
    <source>
        <dbReference type="SAM" id="MobiDB-lite"/>
    </source>
</evidence>
<sequence length="487" mass="57019">MEEKALEPIEDPRNRLKPTGGRDELNLAEFPITLLSDRVPKDCKTITFEVDHRDSQMGQLVTRKVTITGSDAYGLPTAVDDEILLALIQLTKLKNDFTDPTVFFSRYEILKLLDWPDDGRSYRRIEESIRRWTGVTLYYDNAWKDRETGNWVSENFHFIERSSFVDSDTRRVRKAKGQHELALSSFRWNEVIFQSFQVGSLKRLDIDAYFSYATSVAKRMYRFLDKRFWIKPRWEFDLKEFAFNRIGLSSKYNVAQIKSKLQPAIDELCQSTPERAAFLEPMEHEARYRKVAKGEWLIVLSRKTFTALPDAEPVEPSSLVEDLVERGLASEVASQLVKDNEPEFIRYRLEVFDWVMAQPNQKTIKESPSGWLMKSIKDRYLTAPKGFVSPAEAERRREAQRNADRRKAEEESRERQEQERRTAEEKAIKSYWEALAPDQQMALLLEAGISTEPIRPRDYTTEFSRRHQRDVYIRGLLKLDQDEDSAE</sequence>
<evidence type="ECO:0000313" key="3">
    <source>
        <dbReference type="Proteomes" id="UP001216907"/>
    </source>
</evidence>
<feature type="region of interest" description="Disordered" evidence="1">
    <location>
        <begin position="1"/>
        <end position="22"/>
    </location>
</feature>